<keyword evidence="1" id="KW-0805">Transcription regulation</keyword>
<keyword evidence="2" id="KW-0238">DNA-binding</keyword>
<dbReference type="PROSITE" id="PS01124">
    <property type="entry name" value="HTH_ARAC_FAMILY_2"/>
    <property type="match status" value="1"/>
</dbReference>
<dbReference type="Gene3D" id="1.10.10.60">
    <property type="entry name" value="Homeodomain-like"/>
    <property type="match status" value="1"/>
</dbReference>
<keyword evidence="3" id="KW-0804">Transcription</keyword>
<evidence type="ECO:0000256" key="3">
    <source>
        <dbReference type="ARBA" id="ARBA00023163"/>
    </source>
</evidence>
<dbReference type="InterPro" id="IPR050204">
    <property type="entry name" value="AraC_XylS_family_regulators"/>
</dbReference>
<dbReference type="AlphaFoldDB" id="A0A6J7GT09"/>
<proteinExistence type="predicted"/>
<dbReference type="InterPro" id="IPR009057">
    <property type="entry name" value="Homeodomain-like_sf"/>
</dbReference>
<dbReference type="GO" id="GO:0043565">
    <property type="term" value="F:sequence-specific DNA binding"/>
    <property type="evidence" value="ECO:0007669"/>
    <property type="project" value="InterPro"/>
</dbReference>
<reference evidence="5" key="1">
    <citation type="submission" date="2020-05" db="EMBL/GenBank/DDBJ databases">
        <authorList>
            <person name="Chiriac C."/>
            <person name="Salcher M."/>
            <person name="Ghai R."/>
            <person name="Kavagutti S V."/>
        </authorList>
    </citation>
    <scope>NUCLEOTIDE SEQUENCE</scope>
</reference>
<evidence type="ECO:0000313" key="5">
    <source>
        <dbReference type="EMBL" id="CAB4910344.1"/>
    </source>
</evidence>
<dbReference type="PANTHER" id="PTHR46796:SF12">
    <property type="entry name" value="HTH-TYPE DNA-BINDING TRANSCRIPTIONAL ACTIVATOR EUTR"/>
    <property type="match status" value="1"/>
</dbReference>
<dbReference type="InterPro" id="IPR018060">
    <property type="entry name" value="HTH_AraC"/>
</dbReference>
<dbReference type="EMBL" id="CAFBMD010000190">
    <property type="protein sequence ID" value="CAB4910344.1"/>
    <property type="molecule type" value="Genomic_DNA"/>
</dbReference>
<evidence type="ECO:0000256" key="1">
    <source>
        <dbReference type="ARBA" id="ARBA00023015"/>
    </source>
</evidence>
<protein>
    <submittedName>
        <fullName evidence="5">Unannotated protein</fullName>
    </submittedName>
</protein>
<dbReference type="SUPFAM" id="SSF46689">
    <property type="entry name" value="Homeodomain-like"/>
    <property type="match status" value="2"/>
</dbReference>
<evidence type="ECO:0000256" key="2">
    <source>
        <dbReference type="ARBA" id="ARBA00023125"/>
    </source>
</evidence>
<organism evidence="5">
    <name type="scientific">freshwater metagenome</name>
    <dbReference type="NCBI Taxonomy" id="449393"/>
    <lineage>
        <taxon>unclassified sequences</taxon>
        <taxon>metagenomes</taxon>
        <taxon>ecological metagenomes</taxon>
    </lineage>
</organism>
<dbReference type="SMART" id="SM00342">
    <property type="entry name" value="HTH_ARAC"/>
    <property type="match status" value="1"/>
</dbReference>
<accession>A0A6J7GT09</accession>
<dbReference type="Pfam" id="PF12833">
    <property type="entry name" value="HTH_18"/>
    <property type="match status" value="1"/>
</dbReference>
<feature type="domain" description="HTH araC/xylS-type" evidence="4">
    <location>
        <begin position="42"/>
        <end position="143"/>
    </location>
</feature>
<name>A0A6J7GT09_9ZZZZ</name>
<sequence length="143" mass="16122">MHAGVRDQFQDLIISGLLLSQRHNYSDSIGSRVEPAAPRSVRIAIQACEASPQEPLTVTDMARVAGVSIRSLQDGFKRYVGMSPTEYLRDVRLNRVREDLLSERAQSTSIADIAFSWGFTHLGRFAKTYHDRFGELPSETLRR</sequence>
<dbReference type="PANTHER" id="PTHR46796">
    <property type="entry name" value="HTH-TYPE TRANSCRIPTIONAL ACTIVATOR RHAS-RELATED"/>
    <property type="match status" value="1"/>
</dbReference>
<dbReference type="GO" id="GO:0003700">
    <property type="term" value="F:DNA-binding transcription factor activity"/>
    <property type="evidence" value="ECO:0007669"/>
    <property type="project" value="InterPro"/>
</dbReference>
<evidence type="ECO:0000259" key="4">
    <source>
        <dbReference type="PROSITE" id="PS01124"/>
    </source>
</evidence>
<gene>
    <name evidence="5" type="ORF">UFOPK3492_01472</name>
</gene>